<accession>A0A0C1EC40</accession>
<evidence type="ECO:0000256" key="2">
    <source>
        <dbReference type="ARBA" id="ARBA00023027"/>
    </source>
</evidence>
<feature type="domain" description="D-isomer specific 2-hydroxyacid dehydrogenase NAD-binding" evidence="3">
    <location>
        <begin position="118"/>
        <end position="294"/>
    </location>
</feature>
<dbReference type="InterPro" id="IPR036291">
    <property type="entry name" value="NAD(P)-bd_dom_sf"/>
</dbReference>
<evidence type="ECO:0000256" key="1">
    <source>
        <dbReference type="ARBA" id="ARBA00023002"/>
    </source>
</evidence>
<evidence type="ECO:0000313" key="5">
    <source>
        <dbReference type="Proteomes" id="UP000031307"/>
    </source>
</evidence>
<dbReference type="PANTHER" id="PTHR43333">
    <property type="entry name" value="2-HACID_DH_C DOMAIN-CONTAINING PROTEIN"/>
    <property type="match status" value="1"/>
</dbReference>
<keyword evidence="2" id="KW-0520">NAD</keyword>
<dbReference type="Gene3D" id="3.40.50.720">
    <property type="entry name" value="NAD(P)-binding Rossmann-like Domain"/>
    <property type="match status" value="2"/>
</dbReference>
<sequence length="337" mass="38812">MRRKTKKTGFMNIVLLQSPLSIEEIELLMQEFPHYLFLAFTETTYRNLSKEDWGKVEIIYGNRLAENEFALADQLKWIHSPSDQLNRLCLDLIADQGNVQITVTREENVVQIGEYVLGVMLAFAKNLFKWKFLDQDPAAVWASELRDQMWTLNGKKMLQIGLGKTGSEVARMAKQFGMTIWGVQPHASFNPYCHKTFSLENFHHLISEVDIVSLCLPRSRTFEEWFGVKEFDLMKNDSILSVVGSYKIFSQAAISKMQQSTKLRGLLIDSSYQNPIPQGSLLWQIPQAIITPEVGSRPKSESTEAYRTFRYNLRQYVHGNASAMRNRIDHNAMIFDI</sequence>
<organism evidence="4 5">
    <name type="scientific">Parachlamydia acanthamoebae</name>
    <dbReference type="NCBI Taxonomy" id="83552"/>
    <lineage>
        <taxon>Bacteria</taxon>
        <taxon>Pseudomonadati</taxon>
        <taxon>Chlamydiota</taxon>
        <taxon>Chlamydiia</taxon>
        <taxon>Parachlamydiales</taxon>
        <taxon>Parachlamydiaceae</taxon>
        <taxon>Parachlamydia</taxon>
    </lineage>
</organism>
<evidence type="ECO:0000259" key="3">
    <source>
        <dbReference type="Pfam" id="PF02826"/>
    </source>
</evidence>
<dbReference type="PATRIC" id="fig|83552.4.peg.147"/>
<dbReference type="InterPro" id="IPR006140">
    <property type="entry name" value="D-isomer_DH_NAD-bd"/>
</dbReference>
<dbReference type="GO" id="GO:0051287">
    <property type="term" value="F:NAD binding"/>
    <property type="evidence" value="ECO:0007669"/>
    <property type="project" value="InterPro"/>
</dbReference>
<gene>
    <name evidence="4" type="ORF">DB43_DQ00040</name>
</gene>
<dbReference type="AlphaFoldDB" id="A0A0C1EC40"/>
<proteinExistence type="predicted"/>
<dbReference type="GO" id="GO:0016491">
    <property type="term" value="F:oxidoreductase activity"/>
    <property type="evidence" value="ECO:0007669"/>
    <property type="project" value="UniProtKB-KW"/>
</dbReference>
<name>A0A0C1EC40_9BACT</name>
<dbReference type="SUPFAM" id="SSF52283">
    <property type="entry name" value="Formate/glycerate dehydrogenase catalytic domain-like"/>
    <property type="match status" value="1"/>
</dbReference>
<dbReference type="SUPFAM" id="SSF51735">
    <property type="entry name" value="NAD(P)-binding Rossmann-fold domains"/>
    <property type="match status" value="1"/>
</dbReference>
<comment type="caution">
    <text evidence="4">The sequence shown here is derived from an EMBL/GenBank/DDBJ whole genome shotgun (WGS) entry which is preliminary data.</text>
</comment>
<dbReference type="Proteomes" id="UP000031307">
    <property type="component" value="Unassembled WGS sequence"/>
</dbReference>
<reference evidence="4 5" key="1">
    <citation type="journal article" date="2014" name="Mol. Biol. Evol.">
        <title>Massive expansion of Ubiquitination-related gene families within the Chlamydiae.</title>
        <authorList>
            <person name="Domman D."/>
            <person name="Collingro A."/>
            <person name="Lagkouvardos I."/>
            <person name="Gehre L."/>
            <person name="Weinmaier T."/>
            <person name="Rattei T."/>
            <person name="Subtil A."/>
            <person name="Horn M."/>
        </authorList>
    </citation>
    <scope>NUCLEOTIDE SEQUENCE [LARGE SCALE GENOMIC DNA]</scope>
    <source>
        <strain evidence="4 5">OEW1</strain>
    </source>
</reference>
<protein>
    <recommendedName>
        <fullName evidence="3">D-isomer specific 2-hydroxyacid dehydrogenase NAD-binding domain-containing protein</fullName>
    </recommendedName>
</protein>
<dbReference type="Pfam" id="PF02826">
    <property type="entry name" value="2-Hacid_dh_C"/>
    <property type="match status" value="1"/>
</dbReference>
<evidence type="ECO:0000313" key="4">
    <source>
        <dbReference type="EMBL" id="KIA78622.1"/>
    </source>
</evidence>
<dbReference type="PANTHER" id="PTHR43333:SF1">
    <property type="entry name" value="D-ISOMER SPECIFIC 2-HYDROXYACID DEHYDROGENASE NAD-BINDING DOMAIN-CONTAINING PROTEIN"/>
    <property type="match status" value="1"/>
</dbReference>
<dbReference type="EMBL" id="JSAM01000011">
    <property type="protein sequence ID" value="KIA78622.1"/>
    <property type="molecule type" value="Genomic_DNA"/>
</dbReference>
<keyword evidence="1" id="KW-0560">Oxidoreductase</keyword>